<dbReference type="Pfam" id="PF21116">
    <property type="entry name" value="EF-hand_Zip"/>
    <property type="match status" value="1"/>
</dbReference>
<reference evidence="26 27" key="1">
    <citation type="journal article" date="2020" name="Nature">
        <title>Six reference-quality genomes reveal evolution of bat adaptations.</title>
        <authorList>
            <person name="Jebb D."/>
            <person name="Huang Z."/>
            <person name="Pippel M."/>
            <person name="Hughes G.M."/>
            <person name="Lavrichenko K."/>
            <person name="Devanna P."/>
            <person name="Winkler S."/>
            <person name="Jermiin L.S."/>
            <person name="Skirmuntt E.C."/>
            <person name="Katzourakis A."/>
            <person name="Burkitt-Gray L."/>
            <person name="Ray D.A."/>
            <person name="Sullivan K.A.M."/>
            <person name="Roscito J.G."/>
            <person name="Kirilenko B.M."/>
            <person name="Davalos L.M."/>
            <person name="Corthals A.P."/>
            <person name="Power M.L."/>
            <person name="Jones G."/>
            <person name="Ransome R.D."/>
            <person name="Dechmann D.K.N."/>
            <person name="Locatelli A.G."/>
            <person name="Puechmaille S.J."/>
            <person name="Fedrigo O."/>
            <person name="Jarvis E.D."/>
            <person name="Hiller M."/>
            <person name="Vernes S.C."/>
            <person name="Myers E.W."/>
            <person name="Teeling E.C."/>
        </authorList>
    </citation>
    <scope>NUCLEOTIDE SEQUENCE [LARGE SCALE GENOMIC DNA]</scope>
    <source>
        <strain evidence="26">MMolMol1</strain>
        <tissue evidence="26">Muscle</tissue>
    </source>
</reference>
<dbReference type="InterPro" id="IPR050799">
    <property type="entry name" value="ZIP_Transporter"/>
</dbReference>
<evidence type="ECO:0000256" key="13">
    <source>
        <dbReference type="ARBA" id="ARBA00022989"/>
    </source>
</evidence>
<organism evidence="26 27">
    <name type="scientific">Molossus molossus</name>
    <name type="common">Pallas' mastiff bat</name>
    <name type="synonym">Vespertilio molossus</name>
    <dbReference type="NCBI Taxonomy" id="27622"/>
    <lineage>
        <taxon>Eukaryota</taxon>
        <taxon>Metazoa</taxon>
        <taxon>Chordata</taxon>
        <taxon>Craniata</taxon>
        <taxon>Vertebrata</taxon>
        <taxon>Euteleostomi</taxon>
        <taxon>Mammalia</taxon>
        <taxon>Eutheria</taxon>
        <taxon>Laurasiatheria</taxon>
        <taxon>Chiroptera</taxon>
        <taxon>Yangochiroptera</taxon>
        <taxon>Molossidae</taxon>
        <taxon>Molossus</taxon>
    </lineage>
</organism>
<comment type="subcellular location">
    <subcellularLocation>
        <location evidence="2">Apical cell membrane</location>
        <topology evidence="2">Multi-pass membrane protein</topology>
    </subcellularLocation>
    <subcellularLocation>
        <location evidence="1">Recycling endosome membrane</location>
        <topology evidence="1">Multi-pass membrane protein</topology>
    </subcellularLocation>
</comment>
<feature type="chain" id="PRO_5029576642" description="Zinc transporter ZIP4" evidence="23">
    <location>
        <begin position="24"/>
        <end position="656"/>
    </location>
</feature>
<evidence type="ECO:0000313" key="26">
    <source>
        <dbReference type="EMBL" id="KAF6395932.1"/>
    </source>
</evidence>
<feature type="transmembrane region" description="Helical" evidence="22">
    <location>
        <begin position="331"/>
        <end position="352"/>
    </location>
</feature>
<evidence type="ECO:0000256" key="18">
    <source>
        <dbReference type="ARBA" id="ARBA00041703"/>
    </source>
</evidence>
<keyword evidence="12" id="KW-0864">Zinc transport</keyword>
<dbReference type="Proteomes" id="UP000550707">
    <property type="component" value="Unassembled WGS sequence"/>
</dbReference>
<evidence type="ECO:0000256" key="21">
    <source>
        <dbReference type="SAM" id="MobiDB-lite"/>
    </source>
</evidence>
<evidence type="ECO:0000256" key="9">
    <source>
        <dbReference type="ARBA" id="ARBA00022753"/>
    </source>
</evidence>
<evidence type="ECO:0000256" key="20">
    <source>
        <dbReference type="ARBA" id="ARBA00055808"/>
    </source>
</evidence>
<feature type="transmembrane region" description="Helical" evidence="22">
    <location>
        <begin position="364"/>
        <end position="384"/>
    </location>
</feature>
<evidence type="ECO:0000256" key="7">
    <source>
        <dbReference type="ARBA" id="ARBA00022723"/>
    </source>
</evidence>
<name>A0A7J8BB89_MOLMO</name>
<feature type="domain" description="Zinc transporter ZIP4/12 EF-hand" evidence="25">
    <location>
        <begin position="203"/>
        <end position="312"/>
    </location>
</feature>
<evidence type="ECO:0000256" key="17">
    <source>
        <dbReference type="ARBA" id="ARBA00039394"/>
    </source>
</evidence>
<feature type="region of interest" description="Disordered" evidence="21">
    <location>
        <begin position="245"/>
        <end position="264"/>
    </location>
</feature>
<evidence type="ECO:0000256" key="14">
    <source>
        <dbReference type="ARBA" id="ARBA00023065"/>
    </source>
</evidence>
<protein>
    <recommendedName>
        <fullName evidence="17">Zinc transporter ZIP4</fullName>
    </recommendedName>
    <alternativeName>
        <fullName evidence="19">Solute carrier family 39 member 4</fullName>
    </alternativeName>
    <alternativeName>
        <fullName evidence="18">Zrt- and Irt-like protein 4</fullName>
    </alternativeName>
</protein>
<keyword evidence="13 22" id="KW-1133">Transmembrane helix</keyword>
<accession>A0A7J8BB89</accession>
<evidence type="ECO:0000256" key="22">
    <source>
        <dbReference type="SAM" id="Phobius"/>
    </source>
</evidence>
<keyword evidence="7" id="KW-0479">Metal-binding</keyword>
<dbReference type="GO" id="GO:0016324">
    <property type="term" value="C:apical plasma membrane"/>
    <property type="evidence" value="ECO:0007669"/>
    <property type="project" value="UniProtKB-SubCell"/>
</dbReference>
<evidence type="ECO:0000256" key="15">
    <source>
        <dbReference type="ARBA" id="ARBA00023136"/>
    </source>
</evidence>
<keyword evidence="14" id="KW-0406">Ion transport</keyword>
<dbReference type="GO" id="GO:0046872">
    <property type="term" value="F:metal ion binding"/>
    <property type="evidence" value="ECO:0007669"/>
    <property type="project" value="UniProtKB-KW"/>
</dbReference>
<dbReference type="InterPro" id="IPR041137">
    <property type="entry name" value="ZIP4_N"/>
</dbReference>
<keyword evidence="11" id="KW-0832">Ubl conjugation</keyword>
<comment type="function">
    <text evidence="20">Selective transporter that mediates the uptake of Zn(2+). Plays an essential role for dietary zinc uptake from small intestine. The Zn(2+) uniporter activity is regulated by zinc availability. Also exhibits polyspecific binding and transport of Cu(2+), Cd(2+) and possibly Ni(2+) but at higher concentrations.</text>
</comment>
<dbReference type="Pfam" id="PF02535">
    <property type="entry name" value="Zip"/>
    <property type="match status" value="1"/>
</dbReference>
<feature type="transmembrane region" description="Helical" evidence="22">
    <location>
        <begin position="627"/>
        <end position="650"/>
    </location>
</feature>
<evidence type="ECO:0000256" key="12">
    <source>
        <dbReference type="ARBA" id="ARBA00022906"/>
    </source>
</evidence>
<dbReference type="EMBL" id="JACASF010000033">
    <property type="protein sequence ID" value="KAF6395932.1"/>
    <property type="molecule type" value="Genomic_DNA"/>
</dbReference>
<feature type="domain" description="Zinc transporter ZIP4 N-terminal" evidence="24">
    <location>
        <begin position="46"/>
        <end position="197"/>
    </location>
</feature>
<evidence type="ECO:0000256" key="6">
    <source>
        <dbReference type="ARBA" id="ARBA00022692"/>
    </source>
</evidence>
<keyword evidence="15 22" id="KW-0472">Membrane</keyword>
<evidence type="ECO:0000256" key="19">
    <source>
        <dbReference type="ARBA" id="ARBA00042777"/>
    </source>
</evidence>
<comment type="similarity">
    <text evidence="3">Belongs to the ZIP transporter (TC 2.A.5) family.</text>
</comment>
<evidence type="ECO:0000259" key="25">
    <source>
        <dbReference type="Pfam" id="PF21116"/>
    </source>
</evidence>
<dbReference type="OrthoDB" id="200954at2759"/>
<gene>
    <name evidence="26" type="ORF">HJG59_016815</name>
</gene>
<keyword evidence="8 23" id="KW-0732">Signal</keyword>
<dbReference type="InParanoid" id="A0A7J8BB89"/>
<dbReference type="GO" id="GO:0005385">
    <property type="term" value="F:zinc ion transmembrane transporter activity"/>
    <property type="evidence" value="ECO:0007669"/>
    <property type="project" value="TreeGrafter"/>
</dbReference>
<evidence type="ECO:0000256" key="10">
    <source>
        <dbReference type="ARBA" id="ARBA00022833"/>
    </source>
</evidence>
<evidence type="ECO:0000256" key="3">
    <source>
        <dbReference type="ARBA" id="ARBA00006939"/>
    </source>
</evidence>
<evidence type="ECO:0000256" key="4">
    <source>
        <dbReference type="ARBA" id="ARBA00022448"/>
    </source>
</evidence>
<evidence type="ECO:0000256" key="11">
    <source>
        <dbReference type="ARBA" id="ARBA00022843"/>
    </source>
</evidence>
<feature type="transmembrane region" description="Helical" evidence="22">
    <location>
        <begin position="410"/>
        <end position="427"/>
    </location>
</feature>
<dbReference type="InterPro" id="IPR049406">
    <property type="entry name" value="ZIP4_12_EF-hand"/>
</dbReference>
<feature type="signal peptide" evidence="23">
    <location>
        <begin position="1"/>
        <end position="23"/>
    </location>
</feature>
<evidence type="ECO:0000256" key="2">
    <source>
        <dbReference type="ARBA" id="ARBA00004424"/>
    </source>
</evidence>
<keyword evidence="4" id="KW-0813">Transport</keyword>
<keyword evidence="5" id="KW-1003">Cell membrane</keyword>
<evidence type="ECO:0000256" key="16">
    <source>
        <dbReference type="ARBA" id="ARBA00034634"/>
    </source>
</evidence>
<dbReference type="GO" id="GO:0071578">
    <property type="term" value="P:zinc ion import across plasma membrane"/>
    <property type="evidence" value="ECO:0007669"/>
    <property type="project" value="TreeGrafter"/>
</dbReference>
<comment type="catalytic activity">
    <reaction evidence="16">
        <text>Zn(2+)(in) = Zn(2+)(out)</text>
        <dbReference type="Rhea" id="RHEA:29351"/>
        <dbReference type="ChEBI" id="CHEBI:29105"/>
    </reaction>
</comment>
<keyword evidence="27" id="KW-1185">Reference proteome</keyword>
<dbReference type="PANTHER" id="PTHR12191:SF21">
    <property type="entry name" value="ZINC TRANSPORTER ZIP4"/>
    <property type="match status" value="1"/>
</dbReference>
<evidence type="ECO:0000256" key="23">
    <source>
        <dbReference type="SAM" id="SignalP"/>
    </source>
</evidence>
<sequence>MVVSAGHQLGLLLTVLVVTGTAAQPARLLTSLSSGQGALDRVALGSLLNTLAARVHCTSGPCGKCLSVEDLLALGRPEEPGLTPGPVLEPTHIARLSAAAALYLSDPEGTCQDIRAGRWASQADRLLALLEGPGALTSGLSRLLRRIQIQTTGLPSTEEACVDLLQLLDEAARAGVPGSPGPVLAALLDHVRNGSCFHTLPSPQYFVDFVFQQHHNDTPNITLDELAALMQRLGVGRVAGTHGDHSDYNHHHHLEKRANPATPNSNSSVWDTVCLSARDVMAVYGLSEQTGVTPEAWAQLSPALLQQQLSGACSPRPSHGAQNQLSQAETYLYSSLATLLICLCSVFGLLLLICTGCSSVSHYIIQMFLGLAVGALTGDALLHLTPKVLGLHQHGGHSELEGDEDHGPQPIWRLLVALGGFYIFFLFEKLCDLLLPLDPEDQKDEPCSHTGHGGHSHGMSLQLAPRELRQSKQPHESSRADLVVEESPQLLSPGSRRLSPELRLLPYMITLGDGLHNFADGLALGAAFASSWKTGLATSLAVFCHEVPHELGDFAALLHAGLSAPRALLLNLASALTAFVGLYVALAMGVGEESESWILAVAIGLFLYVALCDMLPAMLSVRDRRPWLLFLLHNVGLLGGWTILLLLSLYEDSIVL</sequence>
<evidence type="ECO:0000256" key="1">
    <source>
        <dbReference type="ARBA" id="ARBA00004195"/>
    </source>
</evidence>
<evidence type="ECO:0000313" key="27">
    <source>
        <dbReference type="Proteomes" id="UP000550707"/>
    </source>
</evidence>
<keyword evidence="6 22" id="KW-0812">Transmembrane</keyword>
<evidence type="ECO:0000256" key="5">
    <source>
        <dbReference type="ARBA" id="ARBA00022475"/>
    </source>
</evidence>
<dbReference type="PANTHER" id="PTHR12191">
    <property type="entry name" value="SOLUTE CARRIER FAMILY 39"/>
    <property type="match status" value="1"/>
</dbReference>
<keyword evidence="9" id="KW-0967">Endosome</keyword>
<dbReference type="InterPro" id="IPR003689">
    <property type="entry name" value="ZIP"/>
</dbReference>
<feature type="transmembrane region" description="Helical" evidence="22">
    <location>
        <begin position="596"/>
        <end position="615"/>
    </location>
</feature>
<dbReference type="Pfam" id="PF18292">
    <property type="entry name" value="ZIP4_domain"/>
    <property type="match status" value="1"/>
</dbReference>
<keyword evidence="10" id="KW-0862">Zinc</keyword>
<dbReference type="FunCoup" id="A0A7J8BB89">
    <property type="interactions" value="12"/>
</dbReference>
<dbReference type="GO" id="GO:0030003">
    <property type="term" value="P:intracellular monoatomic cation homeostasis"/>
    <property type="evidence" value="ECO:0007669"/>
    <property type="project" value="TreeGrafter"/>
</dbReference>
<evidence type="ECO:0000256" key="8">
    <source>
        <dbReference type="ARBA" id="ARBA00022729"/>
    </source>
</evidence>
<proteinExistence type="inferred from homology"/>
<comment type="caution">
    <text evidence="26">The sequence shown here is derived from an EMBL/GenBank/DDBJ whole genome shotgun (WGS) entry which is preliminary data.</text>
</comment>
<evidence type="ECO:0000259" key="24">
    <source>
        <dbReference type="Pfam" id="PF18292"/>
    </source>
</evidence>
<dbReference type="GO" id="GO:0140410">
    <property type="term" value="F:monoatomic cation:bicarbonate symporter activity"/>
    <property type="evidence" value="ECO:0007669"/>
    <property type="project" value="TreeGrafter"/>
</dbReference>
<feature type="transmembrane region" description="Helical" evidence="22">
    <location>
        <begin position="568"/>
        <end position="590"/>
    </location>
</feature>
<dbReference type="AlphaFoldDB" id="A0A7J8BB89"/>
<dbReference type="GO" id="GO:0055038">
    <property type="term" value="C:recycling endosome membrane"/>
    <property type="evidence" value="ECO:0007669"/>
    <property type="project" value="UniProtKB-SubCell"/>
</dbReference>